<dbReference type="SUPFAM" id="SSF53807">
    <property type="entry name" value="Helical backbone' metal receptor"/>
    <property type="match status" value="1"/>
</dbReference>
<keyword evidence="18" id="KW-1185">Reference proteome</keyword>
<dbReference type="InterPro" id="IPR019957">
    <property type="entry name" value="ABC_transptr_haem-bd_IsdE"/>
</dbReference>
<keyword evidence="12" id="KW-0449">Lipoprotein</keyword>
<dbReference type="InterPro" id="IPR054828">
    <property type="entry name" value="Vit_B12_bind_prot"/>
</dbReference>
<dbReference type="NCBIfam" id="NF038402">
    <property type="entry name" value="TroA_like"/>
    <property type="match status" value="1"/>
</dbReference>
<keyword evidence="6" id="KW-0349">Heme</keyword>
<feature type="signal peptide" evidence="15">
    <location>
        <begin position="1"/>
        <end position="20"/>
    </location>
</feature>
<evidence type="ECO:0000256" key="3">
    <source>
        <dbReference type="ARBA" id="ARBA00015862"/>
    </source>
</evidence>
<dbReference type="EMBL" id="NOJY02000004">
    <property type="protein sequence ID" value="RDY28946.1"/>
    <property type="molecule type" value="Genomic_DNA"/>
</dbReference>
<dbReference type="Pfam" id="PF01497">
    <property type="entry name" value="Peripla_BP_2"/>
    <property type="match status" value="1"/>
</dbReference>
<dbReference type="PANTHER" id="PTHR30535:SF36">
    <property type="entry name" value="HIGH-AFFINITY HEME UPTAKE SYSTEM PROTEIN ISDE"/>
    <property type="match status" value="1"/>
</dbReference>
<evidence type="ECO:0000256" key="15">
    <source>
        <dbReference type="SAM" id="SignalP"/>
    </source>
</evidence>
<evidence type="ECO:0000313" key="18">
    <source>
        <dbReference type="Proteomes" id="UP000215694"/>
    </source>
</evidence>
<dbReference type="OrthoDB" id="66025at2"/>
<dbReference type="RefSeq" id="WP_094368698.1">
    <property type="nucleotide sequence ID" value="NZ_NOJY02000004.1"/>
</dbReference>
<comment type="similarity">
    <text evidence="2">Belongs to the bacterial solute-binding protein 8 family.</text>
</comment>
<evidence type="ECO:0000259" key="16">
    <source>
        <dbReference type="PROSITE" id="PS50983"/>
    </source>
</evidence>
<comment type="caution">
    <text evidence="17">The sequence shown here is derived from an EMBL/GenBank/DDBJ whole genome shotgun (WGS) entry which is preliminary data.</text>
</comment>
<evidence type="ECO:0000256" key="12">
    <source>
        <dbReference type="ARBA" id="ARBA00023288"/>
    </source>
</evidence>
<keyword evidence="11" id="KW-0564">Palmitate</keyword>
<dbReference type="InterPro" id="IPR002491">
    <property type="entry name" value="ABC_transptr_periplasmic_BD"/>
</dbReference>
<dbReference type="NCBIfam" id="TIGR03659">
    <property type="entry name" value="IsdE"/>
    <property type="match status" value="1"/>
</dbReference>
<dbReference type="InterPro" id="IPR050902">
    <property type="entry name" value="ABC_Transporter_SBP"/>
</dbReference>
<dbReference type="Proteomes" id="UP000215694">
    <property type="component" value="Unassembled WGS sequence"/>
</dbReference>
<evidence type="ECO:0000256" key="1">
    <source>
        <dbReference type="ARBA" id="ARBA00001970"/>
    </source>
</evidence>
<evidence type="ECO:0000256" key="13">
    <source>
        <dbReference type="ARBA" id="ARBA00031148"/>
    </source>
</evidence>
<evidence type="ECO:0000313" key="17">
    <source>
        <dbReference type="EMBL" id="RDY28946.1"/>
    </source>
</evidence>
<dbReference type="AlphaFoldDB" id="A0A371J8E7"/>
<proteinExistence type="inferred from homology"/>
<evidence type="ECO:0000256" key="2">
    <source>
        <dbReference type="ARBA" id="ARBA00008814"/>
    </source>
</evidence>
<comment type="cofactor">
    <cofactor evidence="1">
        <name>heme b</name>
        <dbReference type="ChEBI" id="CHEBI:60344"/>
    </cofactor>
</comment>
<keyword evidence="8 15" id="KW-0732">Signal</keyword>
<keyword evidence="4" id="KW-0813">Transport</keyword>
<organism evidence="17 18">
    <name type="scientific">Romboutsia weinsteinii</name>
    <dbReference type="NCBI Taxonomy" id="2020949"/>
    <lineage>
        <taxon>Bacteria</taxon>
        <taxon>Bacillati</taxon>
        <taxon>Bacillota</taxon>
        <taxon>Clostridia</taxon>
        <taxon>Peptostreptococcales</taxon>
        <taxon>Peptostreptococcaceae</taxon>
        <taxon>Romboutsia</taxon>
    </lineage>
</organism>
<dbReference type="GO" id="GO:0071281">
    <property type="term" value="P:cellular response to iron ion"/>
    <property type="evidence" value="ECO:0007669"/>
    <property type="project" value="TreeGrafter"/>
</dbReference>
<accession>A0A371J8E7</accession>
<evidence type="ECO:0000256" key="7">
    <source>
        <dbReference type="ARBA" id="ARBA00022723"/>
    </source>
</evidence>
<dbReference type="PROSITE" id="PS50983">
    <property type="entry name" value="FE_B12_PBP"/>
    <property type="match status" value="1"/>
</dbReference>
<evidence type="ECO:0000256" key="14">
    <source>
        <dbReference type="ARBA" id="ARBA00031463"/>
    </source>
</evidence>
<feature type="domain" description="Fe/B12 periplasmic-binding" evidence="16">
    <location>
        <begin position="38"/>
        <end position="291"/>
    </location>
</feature>
<dbReference type="GO" id="GO:0046872">
    <property type="term" value="F:metal ion binding"/>
    <property type="evidence" value="ECO:0007669"/>
    <property type="project" value="UniProtKB-KW"/>
</dbReference>
<keyword evidence="10" id="KW-0472">Membrane</keyword>
<keyword evidence="5" id="KW-1003">Cell membrane</keyword>
<evidence type="ECO:0000256" key="5">
    <source>
        <dbReference type="ARBA" id="ARBA00022475"/>
    </source>
</evidence>
<dbReference type="GO" id="GO:0020037">
    <property type="term" value="F:heme binding"/>
    <property type="evidence" value="ECO:0007669"/>
    <property type="project" value="InterPro"/>
</dbReference>
<keyword evidence="9" id="KW-0408">Iron</keyword>
<dbReference type="Gene3D" id="3.40.50.1980">
    <property type="entry name" value="Nitrogenase molybdenum iron protein domain"/>
    <property type="match status" value="2"/>
</dbReference>
<evidence type="ECO:0000256" key="6">
    <source>
        <dbReference type="ARBA" id="ARBA00022617"/>
    </source>
</evidence>
<sequence>MKLKKIMLSALMLTMMASVAGCSSAEGAKNNDKNEGETVIATSVAVVEILDKLGVKVDGVPNTSYELPESCKDAIKVGNPMNPDLEIIKSLNPKIVVSVDTLGQDFMDMFTENNIPSEFIDLTSLEGLKESIESLGKTFNKEESAKSILEELATKEKELASKSEGKEKPNVLTVFGAPGTMMLGTSKSYIGNLVQLAGGENALESNTSSFLPINKEELINLDPDVIVVMTHADPENSKQMVEEAFNSDTAWKNLSAVKNNKIHYLENNYFGMSANLKVIEALDKMHKMIYE</sequence>
<dbReference type="PANTHER" id="PTHR30535">
    <property type="entry name" value="VITAMIN B12-BINDING PROTEIN"/>
    <property type="match status" value="1"/>
</dbReference>
<evidence type="ECO:0000256" key="8">
    <source>
        <dbReference type="ARBA" id="ARBA00022729"/>
    </source>
</evidence>
<gene>
    <name evidence="17" type="primary">isdE</name>
    <name evidence="17" type="ORF">CHL78_003220</name>
</gene>
<protein>
    <recommendedName>
        <fullName evidence="3">High-affinity heme uptake system protein IsdE</fullName>
    </recommendedName>
    <alternativeName>
        <fullName evidence="14">Iron-regulated surface determinant protein E</fullName>
    </alternativeName>
    <alternativeName>
        <fullName evidence="13">Staphylococcal iron-regulated protein F</fullName>
    </alternativeName>
</protein>
<evidence type="ECO:0000256" key="10">
    <source>
        <dbReference type="ARBA" id="ARBA00023136"/>
    </source>
</evidence>
<evidence type="ECO:0000256" key="9">
    <source>
        <dbReference type="ARBA" id="ARBA00023004"/>
    </source>
</evidence>
<dbReference type="GO" id="GO:0016020">
    <property type="term" value="C:membrane"/>
    <property type="evidence" value="ECO:0007669"/>
    <property type="project" value="InterPro"/>
</dbReference>
<dbReference type="PROSITE" id="PS51257">
    <property type="entry name" value="PROKAR_LIPOPROTEIN"/>
    <property type="match status" value="1"/>
</dbReference>
<feature type="chain" id="PRO_5038645177" description="High-affinity heme uptake system protein IsdE" evidence="15">
    <location>
        <begin position="21"/>
        <end position="291"/>
    </location>
</feature>
<evidence type="ECO:0000256" key="4">
    <source>
        <dbReference type="ARBA" id="ARBA00022448"/>
    </source>
</evidence>
<keyword evidence="7" id="KW-0479">Metal-binding</keyword>
<dbReference type="GO" id="GO:0015886">
    <property type="term" value="P:heme transport"/>
    <property type="evidence" value="ECO:0007669"/>
    <property type="project" value="InterPro"/>
</dbReference>
<reference evidence="17 18" key="1">
    <citation type="journal article" date="2017" name="Genome Announc.">
        <title>Draft Genome Sequence of Romboutsia weinsteinii sp. nov. Strain CCRI-19649(T) Isolated from Surface Water.</title>
        <authorList>
            <person name="Maheux A.F."/>
            <person name="Boudreau D.K."/>
            <person name="Berube E."/>
            <person name="Boissinot M."/>
            <person name="Cantin P."/>
            <person name="Raymond F."/>
            <person name="Corbeil J."/>
            <person name="Omar R.F."/>
            <person name="Bergeron M.G."/>
        </authorList>
    </citation>
    <scope>NUCLEOTIDE SEQUENCE [LARGE SCALE GENOMIC DNA]</scope>
    <source>
        <strain evidence="17 18">CCRI-19649</strain>
    </source>
</reference>
<name>A0A371J8E7_9FIRM</name>
<evidence type="ECO:0000256" key="11">
    <source>
        <dbReference type="ARBA" id="ARBA00023139"/>
    </source>
</evidence>